<sequence length="377" mass="41525">MHSFLEPFTFNNGATLRNRIMLAPMTNFASAEDGETTVDELAYYRERSTGTGAVITACANVTADGKGFPGEIGVYDDSLIDGLADLAETIQAEGAKAILQIFHGGRMCPPDLLPDGQPVSASAIPAERENAATPRALEHDEIEEIVEAFANATRRAIKAGFDGVEIHGANTYLIQQFYSPHSNQRDDTWGGSRYERMTFPLAVTRAVAAAALEAPPEFIVGYRFSPEEREEPGITMDDTLELVRHLAEEDLDYLHVSVQDFFAGSMRDENDTRSRVEMIQAEVGEQIPVIGVGSLYTVDDANRAMATGVPLLALGRELIVDPDWVEKAADGREEEIRTELSLEEREDLVVPETLWNTIGNTPGWFPVKEHREEEDHG</sequence>
<dbReference type="Pfam" id="PF00724">
    <property type="entry name" value="Oxidored_FMN"/>
    <property type="match status" value="1"/>
</dbReference>
<organism evidence="4 5">
    <name type="scientific">Salsuginibacillus halophilus</name>
    <dbReference type="NCBI Taxonomy" id="517424"/>
    <lineage>
        <taxon>Bacteria</taxon>
        <taxon>Bacillati</taxon>
        <taxon>Bacillota</taxon>
        <taxon>Bacilli</taxon>
        <taxon>Bacillales</taxon>
        <taxon>Bacillaceae</taxon>
        <taxon>Salsuginibacillus</taxon>
    </lineage>
</organism>
<accession>A0A2P8H9U0</accession>
<evidence type="ECO:0000313" key="4">
    <source>
        <dbReference type="EMBL" id="PSL42939.1"/>
    </source>
</evidence>
<evidence type="ECO:0000256" key="1">
    <source>
        <dbReference type="ARBA" id="ARBA00022630"/>
    </source>
</evidence>
<dbReference type="GO" id="GO:0016491">
    <property type="term" value="F:oxidoreductase activity"/>
    <property type="evidence" value="ECO:0007669"/>
    <property type="project" value="UniProtKB-KW"/>
</dbReference>
<dbReference type="GO" id="GO:0010181">
    <property type="term" value="F:FMN binding"/>
    <property type="evidence" value="ECO:0007669"/>
    <property type="project" value="InterPro"/>
</dbReference>
<protein>
    <submittedName>
        <fullName evidence="4">2,4-dienoyl-CoA reductase-like NADH-dependent reductase (Old Yellow Enzyme family)</fullName>
    </submittedName>
</protein>
<dbReference type="RefSeq" id="WP_106589477.1">
    <property type="nucleotide sequence ID" value="NZ_PYAV01000012.1"/>
</dbReference>
<gene>
    <name evidence="4" type="ORF">B0H94_11222</name>
</gene>
<dbReference type="OrthoDB" id="9772736at2"/>
<evidence type="ECO:0000256" key="2">
    <source>
        <dbReference type="ARBA" id="ARBA00023002"/>
    </source>
</evidence>
<dbReference type="InterPro" id="IPR001155">
    <property type="entry name" value="OxRdtase_FMN_N"/>
</dbReference>
<comment type="caution">
    <text evidence="4">The sequence shown here is derived from an EMBL/GenBank/DDBJ whole genome shotgun (WGS) entry which is preliminary data.</text>
</comment>
<evidence type="ECO:0000313" key="5">
    <source>
        <dbReference type="Proteomes" id="UP000242310"/>
    </source>
</evidence>
<proteinExistence type="predicted"/>
<keyword evidence="2" id="KW-0560">Oxidoreductase</keyword>
<keyword evidence="5" id="KW-1185">Reference proteome</keyword>
<name>A0A2P8H9U0_9BACI</name>
<dbReference type="Gene3D" id="3.20.20.70">
    <property type="entry name" value="Aldolase class I"/>
    <property type="match status" value="1"/>
</dbReference>
<dbReference type="InterPro" id="IPR013785">
    <property type="entry name" value="Aldolase_TIM"/>
</dbReference>
<dbReference type="PANTHER" id="PTHR43656:SF2">
    <property type="entry name" value="BINDING OXIDOREDUCTASE, PUTATIVE (AFU_ORTHOLOGUE AFUA_2G08260)-RELATED"/>
    <property type="match status" value="1"/>
</dbReference>
<dbReference type="PANTHER" id="PTHR43656">
    <property type="entry name" value="BINDING OXIDOREDUCTASE, PUTATIVE (AFU_ORTHOLOGUE AFUA_2G08260)-RELATED"/>
    <property type="match status" value="1"/>
</dbReference>
<dbReference type="Proteomes" id="UP000242310">
    <property type="component" value="Unassembled WGS sequence"/>
</dbReference>
<dbReference type="CDD" id="cd04735">
    <property type="entry name" value="OYE_like_4_FMN"/>
    <property type="match status" value="1"/>
</dbReference>
<dbReference type="SUPFAM" id="SSF51395">
    <property type="entry name" value="FMN-linked oxidoreductases"/>
    <property type="match status" value="1"/>
</dbReference>
<reference evidence="4 5" key="1">
    <citation type="submission" date="2018-03" db="EMBL/GenBank/DDBJ databases">
        <title>Genomic Encyclopedia of Type Strains, Phase III (KMG-III): the genomes of soil and plant-associated and newly described type strains.</title>
        <authorList>
            <person name="Whitman W."/>
        </authorList>
    </citation>
    <scope>NUCLEOTIDE SEQUENCE [LARGE SCALE GENOMIC DNA]</scope>
    <source>
        <strain evidence="4 5">CGMCC 1.07653</strain>
    </source>
</reference>
<dbReference type="AlphaFoldDB" id="A0A2P8H9U0"/>
<feature type="domain" description="NADH:flavin oxidoreductase/NADH oxidase N-terminal" evidence="3">
    <location>
        <begin position="5"/>
        <end position="334"/>
    </location>
</feature>
<dbReference type="InterPro" id="IPR051799">
    <property type="entry name" value="NADH_flavin_oxidoreductase"/>
</dbReference>
<evidence type="ECO:0000259" key="3">
    <source>
        <dbReference type="Pfam" id="PF00724"/>
    </source>
</evidence>
<keyword evidence="1" id="KW-0285">Flavoprotein</keyword>
<dbReference type="EMBL" id="PYAV01000012">
    <property type="protein sequence ID" value="PSL42939.1"/>
    <property type="molecule type" value="Genomic_DNA"/>
</dbReference>